<protein>
    <recommendedName>
        <fullName evidence="3">Large ribosomal RNA subunit accumulation protein YceD</fullName>
    </recommendedName>
    <alternativeName>
        <fullName evidence="5">23S rRNA accumulation protein YceD</fullName>
    </alternativeName>
</protein>
<dbReference type="PANTHER" id="PTHR38099:SF1">
    <property type="entry name" value="LARGE RIBOSOMAL RNA SUBUNIT ACCUMULATION PROTEIN YCED"/>
    <property type="match status" value="1"/>
</dbReference>
<dbReference type="Proteomes" id="UP001501565">
    <property type="component" value="Unassembled WGS sequence"/>
</dbReference>
<dbReference type="PANTHER" id="PTHR38099">
    <property type="entry name" value="LARGE RIBOSOMAL RNA SUBUNIT ACCUMULATION PROTEIN YCED"/>
    <property type="match status" value="1"/>
</dbReference>
<evidence type="ECO:0000256" key="2">
    <source>
        <dbReference type="ARBA" id="ARBA00010740"/>
    </source>
</evidence>
<evidence type="ECO:0000313" key="7">
    <source>
        <dbReference type="Proteomes" id="UP001501565"/>
    </source>
</evidence>
<keyword evidence="4" id="KW-0690">Ribosome biogenesis</keyword>
<dbReference type="Pfam" id="PF02620">
    <property type="entry name" value="YceD"/>
    <property type="match status" value="1"/>
</dbReference>
<comment type="function">
    <text evidence="1">Plays a role in synthesis, processing and/or stability of 23S rRNA.</text>
</comment>
<accession>A0ABP7N3U1</accession>
<dbReference type="InterPro" id="IPR039255">
    <property type="entry name" value="YceD_bac"/>
</dbReference>
<keyword evidence="7" id="KW-1185">Reference proteome</keyword>
<gene>
    <name evidence="6" type="ORF">GCM10022277_34090</name>
</gene>
<reference evidence="7" key="1">
    <citation type="journal article" date="2019" name="Int. J. Syst. Evol. Microbiol.">
        <title>The Global Catalogue of Microorganisms (GCM) 10K type strain sequencing project: providing services to taxonomists for standard genome sequencing and annotation.</title>
        <authorList>
            <consortium name="The Broad Institute Genomics Platform"/>
            <consortium name="The Broad Institute Genome Sequencing Center for Infectious Disease"/>
            <person name="Wu L."/>
            <person name="Ma J."/>
        </authorList>
    </citation>
    <scope>NUCLEOTIDE SEQUENCE [LARGE SCALE GENOMIC DNA]</scope>
    <source>
        <strain evidence="7">JCM 17551</strain>
    </source>
</reference>
<dbReference type="InterPro" id="IPR003772">
    <property type="entry name" value="YceD"/>
</dbReference>
<sequence>MTLEGEISADSFKRIAEVATITASGVRVSLKFFSDEDRFRVIAGTIATEVDLDCQRCLTPVGVKVESQFEVAIVASDESAKDLPSYYEPVIVEEDNLDLVPLIEEELLLALPMYAYHDQCDVKMSYGDAEDTAEVEEPTPNPFQVLANLKVGKTKN</sequence>
<evidence type="ECO:0000256" key="4">
    <source>
        <dbReference type="ARBA" id="ARBA00022517"/>
    </source>
</evidence>
<name>A0ABP7N3U1_9GAMM</name>
<organism evidence="6 7">
    <name type="scientific">Litoribacillus peritrichatus</name>
    <dbReference type="NCBI Taxonomy" id="718191"/>
    <lineage>
        <taxon>Bacteria</taxon>
        <taxon>Pseudomonadati</taxon>
        <taxon>Pseudomonadota</taxon>
        <taxon>Gammaproteobacteria</taxon>
        <taxon>Oceanospirillales</taxon>
        <taxon>Oceanospirillaceae</taxon>
        <taxon>Litoribacillus</taxon>
    </lineage>
</organism>
<evidence type="ECO:0000256" key="3">
    <source>
        <dbReference type="ARBA" id="ARBA00015716"/>
    </source>
</evidence>
<evidence type="ECO:0000256" key="5">
    <source>
        <dbReference type="ARBA" id="ARBA00031841"/>
    </source>
</evidence>
<evidence type="ECO:0000313" key="6">
    <source>
        <dbReference type="EMBL" id="GAA3934702.1"/>
    </source>
</evidence>
<comment type="similarity">
    <text evidence="2">Belongs to the DUF177 domain family.</text>
</comment>
<comment type="caution">
    <text evidence="6">The sequence shown here is derived from an EMBL/GenBank/DDBJ whole genome shotgun (WGS) entry which is preliminary data.</text>
</comment>
<dbReference type="EMBL" id="BAABBN010000012">
    <property type="protein sequence ID" value="GAA3934702.1"/>
    <property type="molecule type" value="Genomic_DNA"/>
</dbReference>
<proteinExistence type="inferred from homology"/>
<evidence type="ECO:0000256" key="1">
    <source>
        <dbReference type="ARBA" id="ARBA00002868"/>
    </source>
</evidence>